<keyword evidence="5" id="KW-0482">Metalloprotease</keyword>
<dbReference type="GO" id="GO:0008235">
    <property type="term" value="F:metalloexopeptidase activity"/>
    <property type="evidence" value="ECO:0007669"/>
    <property type="project" value="TreeGrafter"/>
</dbReference>
<evidence type="ECO:0000313" key="8">
    <source>
        <dbReference type="Proteomes" id="UP000271227"/>
    </source>
</evidence>
<dbReference type="RefSeq" id="WP_121937072.1">
    <property type="nucleotide sequence ID" value="NZ_REFR01000009.1"/>
</dbReference>
<dbReference type="Proteomes" id="UP000271227">
    <property type="component" value="Unassembled WGS sequence"/>
</dbReference>
<keyword evidence="1" id="KW-0645">Protease</keyword>
<reference evidence="7 8" key="1">
    <citation type="submission" date="2018-10" db="EMBL/GenBank/DDBJ databases">
        <title>Genomic Encyclopedia of Archaeal and Bacterial Type Strains, Phase II (KMG-II): from individual species to whole genera.</title>
        <authorList>
            <person name="Goeker M."/>
        </authorList>
    </citation>
    <scope>NUCLEOTIDE SEQUENCE [LARGE SCALE GENOMIC DNA]</scope>
    <source>
        <strain evidence="7 8">DSM 25217</strain>
    </source>
</reference>
<keyword evidence="8" id="KW-1185">Reference proteome</keyword>
<dbReference type="EMBL" id="REFR01000009">
    <property type="protein sequence ID" value="RMB11836.1"/>
    <property type="molecule type" value="Genomic_DNA"/>
</dbReference>
<dbReference type="PANTHER" id="PTHR34858:SF1">
    <property type="entry name" value="CYSO-CYSTEINE PEPTIDASE"/>
    <property type="match status" value="1"/>
</dbReference>
<dbReference type="GO" id="GO:0000502">
    <property type="term" value="C:proteasome complex"/>
    <property type="evidence" value="ECO:0007669"/>
    <property type="project" value="UniProtKB-KW"/>
</dbReference>
<dbReference type="PANTHER" id="PTHR34858">
    <property type="entry name" value="CYSO-CYSTEINE PEPTIDASE"/>
    <property type="match status" value="1"/>
</dbReference>
<evidence type="ECO:0000256" key="5">
    <source>
        <dbReference type="ARBA" id="ARBA00023049"/>
    </source>
</evidence>
<evidence type="ECO:0000256" key="1">
    <source>
        <dbReference type="ARBA" id="ARBA00022670"/>
    </source>
</evidence>
<proteinExistence type="predicted"/>
<evidence type="ECO:0000256" key="3">
    <source>
        <dbReference type="ARBA" id="ARBA00022801"/>
    </source>
</evidence>
<evidence type="ECO:0000313" key="7">
    <source>
        <dbReference type="EMBL" id="RMB11836.1"/>
    </source>
</evidence>
<dbReference type="Gene3D" id="3.40.140.10">
    <property type="entry name" value="Cytidine Deaminase, domain 2"/>
    <property type="match status" value="1"/>
</dbReference>
<dbReference type="OrthoDB" id="9802958at2"/>
<accession>A0A3M0CWU1</accession>
<dbReference type="InterPro" id="IPR028090">
    <property type="entry name" value="JAB_dom_prok"/>
</dbReference>
<organism evidence="7 8">
    <name type="scientific">Eilatimonas milleporae</name>
    <dbReference type="NCBI Taxonomy" id="911205"/>
    <lineage>
        <taxon>Bacteria</taxon>
        <taxon>Pseudomonadati</taxon>
        <taxon>Pseudomonadota</taxon>
        <taxon>Alphaproteobacteria</taxon>
        <taxon>Kordiimonadales</taxon>
        <taxon>Kordiimonadaceae</taxon>
        <taxon>Eilatimonas</taxon>
    </lineage>
</organism>
<dbReference type="CDD" id="cd08070">
    <property type="entry name" value="MPN_like"/>
    <property type="match status" value="1"/>
</dbReference>
<comment type="caution">
    <text evidence="7">The sequence shown here is derived from an EMBL/GenBank/DDBJ whole genome shotgun (WGS) entry which is preliminary data.</text>
</comment>
<dbReference type="GO" id="GO:0006508">
    <property type="term" value="P:proteolysis"/>
    <property type="evidence" value="ECO:0007669"/>
    <property type="project" value="UniProtKB-KW"/>
</dbReference>
<dbReference type="SUPFAM" id="SSF102712">
    <property type="entry name" value="JAB1/MPN domain"/>
    <property type="match status" value="1"/>
</dbReference>
<keyword evidence="2" id="KW-0479">Metal-binding</keyword>
<dbReference type="InParanoid" id="A0A3M0CWU1"/>
<feature type="domain" description="JAB" evidence="6">
    <location>
        <begin position="21"/>
        <end position="116"/>
    </location>
</feature>
<dbReference type="Pfam" id="PF14464">
    <property type="entry name" value="Prok-JAB"/>
    <property type="match status" value="1"/>
</dbReference>
<evidence type="ECO:0000256" key="2">
    <source>
        <dbReference type="ARBA" id="ARBA00022723"/>
    </source>
</evidence>
<sequence>MTGIPDGVWIAGADMTALNGAARAALPHEACALLLGMRETAGVRITDVALSPNVTNGDPARSFEIDPSLHVRLQKAARTGGPALVGVWHSHPTGPARPSPDDRSRSVMGGWVWLITAIPAGDTGTDLETGAFWAMEEAPRDLRRLVLKVSA</sequence>
<keyword evidence="4" id="KW-0862">Zinc</keyword>
<name>A0A3M0CWU1_9PROT</name>
<gene>
    <name evidence="7" type="ORF">BXY39_0321</name>
</gene>
<evidence type="ECO:0000256" key="4">
    <source>
        <dbReference type="ARBA" id="ARBA00022833"/>
    </source>
</evidence>
<keyword evidence="3" id="KW-0378">Hydrolase</keyword>
<dbReference type="GO" id="GO:0008270">
    <property type="term" value="F:zinc ion binding"/>
    <property type="evidence" value="ECO:0007669"/>
    <property type="project" value="TreeGrafter"/>
</dbReference>
<protein>
    <submittedName>
        <fullName evidence="7">Proteasome lid subunit RPN8/RPN11</fullName>
    </submittedName>
</protein>
<evidence type="ECO:0000259" key="6">
    <source>
        <dbReference type="Pfam" id="PF14464"/>
    </source>
</evidence>
<keyword evidence="7" id="KW-0647">Proteasome</keyword>
<dbReference type="AlphaFoldDB" id="A0A3M0CWU1"/>
<dbReference type="InterPro" id="IPR051929">
    <property type="entry name" value="VirAsm_ModProt"/>
</dbReference>